<accession>A0A8H7RN45</accession>
<feature type="non-terminal residue" evidence="2">
    <location>
        <position position="1"/>
    </location>
</feature>
<protein>
    <submittedName>
        <fullName evidence="2">Uncharacterized protein</fullName>
    </submittedName>
</protein>
<organism evidence="2 3">
    <name type="scientific">Mucor saturninus</name>
    <dbReference type="NCBI Taxonomy" id="64648"/>
    <lineage>
        <taxon>Eukaryota</taxon>
        <taxon>Fungi</taxon>
        <taxon>Fungi incertae sedis</taxon>
        <taxon>Mucoromycota</taxon>
        <taxon>Mucoromycotina</taxon>
        <taxon>Mucoromycetes</taxon>
        <taxon>Mucorales</taxon>
        <taxon>Mucorineae</taxon>
        <taxon>Mucoraceae</taxon>
        <taxon>Mucor</taxon>
    </lineage>
</organism>
<evidence type="ECO:0000313" key="3">
    <source>
        <dbReference type="Proteomes" id="UP000603453"/>
    </source>
</evidence>
<dbReference type="PANTHER" id="PTHR23389:SF21">
    <property type="entry name" value="ATPASE FAMILY AAA DOMAIN-CONTAINING PROTEIN 5"/>
    <property type="match status" value="1"/>
</dbReference>
<feature type="region of interest" description="Disordered" evidence="1">
    <location>
        <begin position="36"/>
        <end position="58"/>
    </location>
</feature>
<dbReference type="GO" id="GO:0005634">
    <property type="term" value="C:nucleus"/>
    <property type="evidence" value="ECO:0007669"/>
    <property type="project" value="TreeGrafter"/>
</dbReference>
<evidence type="ECO:0000256" key="1">
    <source>
        <dbReference type="SAM" id="MobiDB-lite"/>
    </source>
</evidence>
<dbReference type="InterPro" id="IPR027417">
    <property type="entry name" value="P-loop_NTPase"/>
</dbReference>
<comment type="caution">
    <text evidence="2">The sequence shown here is derived from an EMBL/GenBank/DDBJ whole genome shotgun (WGS) entry which is preliminary data.</text>
</comment>
<evidence type="ECO:0000313" key="2">
    <source>
        <dbReference type="EMBL" id="KAG2213994.1"/>
    </source>
</evidence>
<reference evidence="2" key="1">
    <citation type="submission" date="2020-12" db="EMBL/GenBank/DDBJ databases">
        <title>Metabolic potential, ecology and presence of endohyphal bacteria is reflected in genomic diversity of Mucoromycotina.</title>
        <authorList>
            <person name="Muszewska A."/>
            <person name="Okrasinska A."/>
            <person name="Steczkiewicz K."/>
            <person name="Drgas O."/>
            <person name="Orlowska M."/>
            <person name="Perlinska-Lenart U."/>
            <person name="Aleksandrzak-Piekarczyk T."/>
            <person name="Szatraj K."/>
            <person name="Zielenkiewicz U."/>
            <person name="Pilsyk S."/>
            <person name="Malc E."/>
            <person name="Mieczkowski P."/>
            <person name="Kruszewska J.S."/>
            <person name="Biernat P."/>
            <person name="Pawlowska J."/>
        </authorList>
    </citation>
    <scope>NUCLEOTIDE SEQUENCE</scope>
    <source>
        <strain evidence="2">WA0000017839</strain>
    </source>
</reference>
<sequence>EINPGSKRTGRDIMSMVGEMTKSHLVAFGLPQKIEDPVSKKPRKRKLNPCLSSKALSKEDDGLMKHFLRKKDQPPPIKRQSSSEPKQSLILLEEVDILFDDDKGFWASIIELSQKSKRPIIMTCNDPNQIPFENLYLQVALDVKPPSDAELLPYLWLVCYSEGYVVDPADLICLMAFLGRDIRQLIQTLEFYVKNDQPIFDAYLGINPDEPITEMKLKCIPSRVAVDTFRLARCYKNMGDTKMGSNSDDDDADFDQIVQALDDNALADSWLGWKGNGNMKRLK</sequence>
<name>A0A8H7RN45_9FUNG</name>
<dbReference type="Proteomes" id="UP000603453">
    <property type="component" value="Unassembled WGS sequence"/>
</dbReference>
<proteinExistence type="predicted"/>
<gene>
    <name evidence="2" type="ORF">INT47_001265</name>
</gene>
<dbReference type="SUPFAM" id="SSF52540">
    <property type="entry name" value="P-loop containing nucleoside triphosphate hydrolases"/>
    <property type="match status" value="1"/>
</dbReference>
<dbReference type="Gene3D" id="3.40.50.300">
    <property type="entry name" value="P-loop containing nucleotide triphosphate hydrolases"/>
    <property type="match status" value="1"/>
</dbReference>
<dbReference type="EMBL" id="JAEPRD010000002">
    <property type="protein sequence ID" value="KAG2213994.1"/>
    <property type="molecule type" value="Genomic_DNA"/>
</dbReference>
<dbReference type="AlphaFoldDB" id="A0A8H7RN45"/>
<dbReference type="GO" id="GO:0003677">
    <property type="term" value="F:DNA binding"/>
    <property type="evidence" value="ECO:0007669"/>
    <property type="project" value="TreeGrafter"/>
</dbReference>
<keyword evidence="3" id="KW-1185">Reference proteome</keyword>
<dbReference type="PANTHER" id="PTHR23389">
    <property type="entry name" value="CHROMOSOME TRANSMISSION FIDELITY FACTOR 18"/>
    <property type="match status" value="1"/>
</dbReference>
<dbReference type="OrthoDB" id="9996895at2759"/>